<reference evidence="2" key="1">
    <citation type="submission" date="2016-10" db="EMBL/GenBank/DDBJ databases">
        <authorList>
            <person name="Varghese N."/>
        </authorList>
    </citation>
    <scope>NUCLEOTIDE SEQUENCE [LARGE SCALE GENOMIC DNA]</scope>
    <source>
        <strain evidence="2">DSM 24868</strain>
    </source>
</reference>
<sequence length="424" mass="48132">MPAHPPFARAIIHIGTERTGSTTIQRALSRNRDVLLHHGALYPRSLGRSSHGALATICQSIEPRDEFARNAVRRYGGTLEEARAAVAERFAAEVVAHLDSGAPPSVLVISSEHLHSRLVTLEEKQRLADFLAPWVRDVEIYAYLRPQADLAKSVYNFRIKNGGTGGDEVFPALDSRQRRYYDYTSMLDEYARIFGDASVHPVLFEPRSFPERDVVRDLLERSGLPREGFEFRDSTNESLSAPALEFMRRFNAEVPRRIDDKSQVVRRTVDRFVAQYEGPAFAVDGHEAADFQRQFDEDNETLRSRWFPERETLFPPVRTDTVPVEVSESELLDLSIALYVASQDDIRAERVRALIIESRLRAVQGRRRTALRRATDALAWAGSDSELVEEAESRLAELASAPRRGSVRWLVGGVRRRLRTLVRR</sequence>
<name>A0A1H7A622_9MICO</name>
<evidence type="ECO:0008006" key="3">
    <source>
        <dbReference type="Google" id="ProtNLM"/>
    </source>
</evidence>
<protein>
    <recommendedName>
        <fullName evidence="3">Sulfotransferase family protein</fullName>
    </recommendedName>
</protein>
<dbReference type="SUPFAM" id="SSF52540">
    <property type="entry name" value="P-loop containing nucleoside triphosphate hydrolases"/>
    <property type="match status" value="1"/>
</dbReference>
<evidence type="ECO:0000313" key="2">
    <source>
        <dbReference type="Proteomes" id="UP000183315"/>
    </source>
</evidence>
<dbReference type="InterPro" id="IPR027417">
    <property type="entry name" value="P-loop_NTPase"/>
</dbReference>
<dbReference type="AlphaFoldDB" id="A0A1H7A622"/>
<accession>A0A1H7A622</accession>
<dbReference type="Gene3D" id="3.40.50.300">
    <property type="entry name" value="P-loop containing nucleotide triphosphate hydrolases"/>
    <property type="match status" value="1"/>
</dbReference>
<evidence type="ECO:0000313" key="1">
    <source>
        <dbReference type="EMBL" id="SEJ59337.1"/>
    </source>
</evidence>
<dbReference type="Proteomes" id="UP000183315">
    <property type="component" value="Unassembled WGS sequence"/>
</dbReference>
<dbReference type="EMBL" id="FNZI01000005">
    <property type="protein sequence ID" value="SEJ59337.1"/>
    <property type="molecule type" value="Genomic_DNA"/>
</dbReference>
<organism evidence="1 2">
    <name type="scientific">Demequina mangrovi</name>
    <dbReference type="NCBI Taxonomy" id="1043493"/>
    <lineage>
        <taxon>Bacteria</taxon>
        <taxon>Bacillati</taxon>
        <taxon>Actinomycetota</taxon>
        <taxon>Actinomycetes</taxon>
        <taxon>Micrococcales</taxon>
        <taxon>Demequinaceae</taxon>
        <taxon>Demequina</taxon>
    </lineage>
</organism>
<keyword evidence="2" id="KW-1185">Reference proteome</keyword>
<proteinExistence type="predicted"/>
<dbReference type="STRING" id="1043493.SAMN05421637_2342"/>
<gene>
    <name evidence="1" type="ORF">SAMN05421637_2342</name>
</gene>
<dbReference type="eggNOG" id="ENOG5032W8R">
    <property type="taxonomic scope" value="Bacteria"/>
</dbReference>